<feature type="compositionally biased region" description="Basic and acidic residues" evidence="1">
    <location>
        <begin position="125"/>
        <end position="139"/>
    </location>
</feature>
<feature type="region of interest" description="Disordered" evidence="1">
    <location>
        <begin position="125"/>
        <end position="158"/>
    </location>
</feature>
<gene>
    <name evidence="3" type="ORF">ASPFODRAFT_212771</name>
    <name evidence="2" type="ORF">ASPFODRAFT_212979</name>
</gene>
<evidence type="ECO:0000313" key="3">
    <source>
        <dbReference type="EMBL" id="OJZ80388.1"/>
    </source>
</evidence>
<evidence type="ECO:0000256" key="1">
    <source>
        <dbReference type="SAM" id="MobiDB-lite"/>
    </source>
</evidence>
<dbReference type="Proteomes" id="UP000184063">
    <property type="component" value="Unassembled WGS sequence"/>
</dbReference>
<evidence type="ECO:0000313" key="4">
    <source>
        <dbReference type="Proteomes" id="UP000184063"/>
    </source>
</evidence>
<organism evidence="2 4">
    <name type="scientific">Aspergillus luchuensis (strain CBS 106.47)</name>
    <dbReference type="NCBI Taxonomy" id="1137211"/>
    <lineage>
        <taxon>Eukaryota</taxon>
        <taxon>Fungi</taxon>
        <taxon>Dikarya</taxon>
        <taxon>Ascomycota</taxon>
        <taxon>Pezizomycotina</taxon>
        <taxon>Eurotiomycetes</taxon>
        <taxon>Eurotiomycetidae</taxon>
        <taxon>Eurotiales</taxon>
        <taxon>Aspergillaceae</taxon>
        <taxon>Aspergillus</taxon>
        <taxon>Aspergillus subgen. Circumdati</taxon>
    </lineage>
</organism>
<evidence type="ECO:0000313" key="2">
    <source>
        <dbReference type="EMBL" id="OJZ79931.1"/>
    </source>
</evidence>
<dbReference type="VEuPathDB" id="FungiDB:ASPFODRAFT_212771"/>
<accession>A0A1M3SZM8</accession>
<reference evidence="4" key="2">
    <citation type="journal article" date="2017" name="Genome Biol.">
        <title>Comparative genomics reveals high biological diversity and specific adaptations in the industrially and medically important fungal genus Aspergillus.</title>
        <authorList>
            <person name="de Vries R.P."/>
            <person name="Riley R."/>
            <person name="Wiebenga A."/>
            <person name="Aguilar-Osorio G."/>
            <person name="Amillis S."/>
            <person name="Uchima C.A."/>
            <person name="Anderluh G."/>
            <person name="Asadollahi M."/>
            <person name="Askin M."/>
            <person name="Barry K."/>
            <person name="Battaglia E."/>
            <person name="Bayram O."/>
            <person name="Benocci T."/>
            <person name="Braus-Stromeyer S.A."/>
            <person name="Caldana C."/>
            <person name="Canovas D."/>
            <person name="Cerqueira G.C."/>
            <person name="Chen F."/>
            <person name="Chen W."/>
            <person name="Choi C."/>
            <person name="Clum A."/>
            <person name="Dos Santos R.A."/>
            <person name="Damasio A.R."/>
            <person name="Diallinas G."/>
            <person name="Emri T."/>
            <person name="Fekete E."/>
            <person name="Flipphi M."/>
            <person name="Freyberg S."/>
            <person name="Gallo A."/>
            <person name="Gournas C."/>
            <person name="Habgood R."/>
            <person name="Hainaut M."/>
            <person name="Harispe M.L."/>
            <person name="Henrissat B."/>
            <person name="Hilden K.S."/>
            <person name="Hope R."/>
            <person name="Hossain A."/>
            <person name="Karabika E."/>
            <person name="Karaffa L."/>
            <person name="Karanyi Z."/>
            <person name="Krasevec N."/>
            <person name="Kuo A."/>
            <person name="Kusch H."/>
            <person name="LaButti K."/>
            <person name="Lagendijk E.L."/>
            <person name="Lapidus A."/>
            <person name="Levasseur A."/>
            <person name="Lindquist E."/>
            <person name="Lipzen A."/>
            <person name="Logrieco A.F."/>
            <person name="MacCabe A."/>
            <person name="Maekelae M.R."/>
            <person name="Malavazi I."/>
            <person name="Melin P."/>
            <person name="Meyer V."/>
            <person name="Mielnichuk N."/>
            <person name="Miskei M."/>
            <person name="Molnar A.P."/>
            <person name="Mule G."/>
            <person name="Ngan C.Y."/>
            <person name="Orejas M."/>
            <person name="Orosz E."/>
            <person name="Ouedraogo J.P."/>
            <person name="Overkamp K.M."/>
            <person name="Park H.-S."/>
            <person name="Perrone G."/>
            <person name="Piumi F."/>
            <person name="Punt P.J."/>
            <person name="Ram A.F."/>
            <person name="Ramon A."/>
            <person name="Rauscher S."/>
            <person name="Record E."/>
            <person name="Riano-Pachon D.M."/>
            <person name="Robert V."/>
            <person name="Roehrig J."/>
            <person name="Ruller R."/>
            <person name="Salamov A."/>
            <person name="Salih N.S."/>
            <person name="Samson R.A."/>
            <person name="Sandor E."/>
            <person name="Sanguinetti M."/>
            <person name="Schuetze T."/>
            <person name="Sepcic K."/>
            <person name="Shelest E."/>
            <person name="Sherlock G."/>
            <person name="Sophianopoulou V."/>
            <person name="Squina F.M."/>
            <person name="Sun H."/>
            <person name="Susca A."/>
            <person name="Todd R.B."/>
            <person name="Tsang A."/>
            <person name="Unkles S.E."/>
            <person name="van de Wiele N."/>
            <person name="van Rossen-Uffink D."/>
            <person name="Oliveira J.V."/>
            <person name="Vesth T.C."/>
            <person name="Visser J."/>
            <person name="Yu J.-H."/>
            <person name="Zhou M."/>
            <person name="Andersen M.R."/>
            <person name="Archer D.B."/>
            <person name="Baker S.E."/>
            <person name="Benoit I."/>
            <person name="Brakhage A.A."/>
            <person name="Braus G.H."/>
            <person name="Fischer R."/>
            <person name="Frisvad J.C."/>
            <person name="Goldman G.H."/>
            <person name="Houbraken J."/>
            <person name="Oakley B."/>
            <person name="Pocsi I."/>
            <person name="Scazzocchio C."/>
            <person name="Seiboth B."/>
            <person name="vanKuyk P.A."/>
            <person name="Wortman J."/>
            <person name="Dyer P.S."/>
            <person name="Grigoriev I.V."/>
        </authorList>
    </citation>
    <scope>NUCLEOTIDE SEQUENCE [LARGE SCALE GENOMIC DNA]</scope>
    <source>
        <strain evidence="4">CBS 106.47</strain>
    </source>
</reference>
<protein>
    <submittedName>
        <fullName evidence="2">Uncharacterized protein</fullName>
    </submittedName>
</protein>
<sequence>MAFARSQSHGGGLAFGAVVRCCPSALSFDQPAPVPEFAANNPYFVVPQPICDGTQAHANSLIPAKGDDADQTRLETLCRNTRLQRSNRALATTRNDPGDHAAMSRQALDLPFPLSALTDGMQHIPVREIRPGTPSRRDPPPGGTATGWQDPTPDELIH</sequence>
<dbReference type="VEuPathDB" id="FungiDB:ASPFODRAFT_212979"/>
<dbReference type="AlphaFoldDB" id="A0A1M3SZM8"/>
<dbReference type="EMBL" id="KV878256">
    <property type="protein sequence ID" value="OJZ80388.1"/>
    <property type="molecule type" value="Genomic_DNA"/>
</dbReference>
<reference evidence="2" key="1">
    <citation type="submission" date="2016-11" db="EMBL/GenBank/DDBJ databases">
        <title>Genomic diversity in the industrially and medically important fungal genus Aspergillus.</title>
        <authorList>
            <consortium name="DOE Joint Genome Institute"/>
            <person name="Riley R."/>
            <person name="Labutti K."/>
            <person name="Clum A."/>
            <person name="Sun H."/>
            <person name="Wiebenga A."/>
            <person name="De Vries R.P."/>
            <person name="Grigoriev I.V."/>
        </authorList>
    </citation>
    <scope>NUCLEOTIDE SEQUENCE [LARGE SCALE GENOMIC DNA]</scope>
    <source>
        <strain evidence="2">CBS 106.47</strain>
    </source>
</reference>
<dbReference type="EMBL" id="KV878265">
    <property type="protein sequence ID" value="OJZ79931.1"/>
    <property type="molecule type" value="Genomic_DNA"/>
</dbReference>
<proteinExistence type="predicted"/>
<name>A0A1M3SZM8_ASPLC</name>